<evidence type="ECO:0000259" key="1">
    <source>
        <dbReference type="SMART" id="SM00228"/>
    </source>
</evidence>
<dbReference type="Proteomes" id="UP000019141">
    <property type="component" value="Unassembled WGS sequence"/>
</dbReference>
<evidence type="ECO:0000313" key="3">
    <source>
        <dbReference type="Proteomes" id="UP000019141"/>
    </source>
</evidence>
<protein>
    <recommendedName>
        <fullName evidence="1">PDZ domain-containing protein</fullName>
    </recommendedName>
</protein>
<dbReference type="AlphaFoldDB" id="W4L5Z2"/>
<dbReference type="InterPro" id="IPR036034">
    <property type="entry name" value="PDZ_sf"/>
</dbReference>
<dbReference type="EMBL" id="AZHW01001230">
    <property type="protein sequence ID" value="ETW93472.1"/>
    <property type="molecule type" value="Genomic_DNA"/>
</dbReference>
<keyword evidence="3" id="KW-1185">Reference proteome</keyword>
<organism evidence="2 3">
    <name type="scientific">Entotheonella factor</name>
    <dbReference type="NCBI Taxonomy" id="1429438"/>
    <lineage>
        <taxon>Bacteria</taxon>
        <taxon>Pseudomonadati</taxon>
        <taxon>Nitrospinota/Tectimicrobiota group</taxon>
        <taxon>Candidatus Tectimicrobiota</taxon>
        <taxon>Candidatus Entotheonellia</taxon>
        <taxon>Candidatus Entotheonellales</taxon>
        <taxon>Candidatus Entotheonellaceae</taxon>
        <taxon>Candidatus Entotheonella</taxon>
    </lineage>
</organism>
<feature type="domain" description="PDZ" evidence="1">
    <location>
        <begin position="18"/>
        <end position="97"/>
    </location>
</feature>
<dbReference type="SMART" id="SM00228">
    <property type="entry name" value="PDZ"/>
    <property type="match status" value="1"/>
</dbReference>
<dbReference type="InterPro" id="IPR001478">
    <property type="entry name" value="PDZ"/>
</dbReference>
<dbReference type="Pfam" id="PF17820">
    <property type="entry name" value="PDZ_6"/>
    <property type="match status" value="1"/>
</dbReference>
<proteinExistence type="predicted"/>
<sequence length="108" mass="11881">MKEFDKYDDIIELMNHAVDDGFTPGAMSHDHLEMLADALGGIPCWGVLAGSPSAEAGLRYGDIVLEINGKSTPDYQAYFAARSLDKEKCVFKIWRDGQEVSGVMPLRS</sequence>
<dbReference type="HOGENOM" id="CLU_2192202_0_0_7"/>
<dbReference type="SUPFAM" id="SSF50156">
    <property type="entry name" value="PDZ domain-like"/>
    <property type="match status" value="1"/>
</dbReference>
<accession>W4L5Z2</accession>
<name>W4L5Z2_ENTF1</name>
<evidence type="ECO:0000313" key="2">
    <source>
        <dbReference type="EMBL" id="ETW93472.1"/>
    </source>
</evidence>
<comment type="caution">
    <text evidence="2">The sequence shown here is derived from an EMBL/GenBank/DDBJ whole genome shotgun (WGS) entry which is preliminary data.</text>
</comment>
<dbReference type="Gene3D" id="2.30.42.10">
    <property type="match status" value="1"/>
</dbReference>
<gene>
    <name evidence="2" type="ORF">ETSY1_39055</name>
</gene>
<reference evidence="2 3" key="1">
    <citation type="journal article" date="2014" name="Nature">
        <title>An environmental bacterial taxon with a large and distinct metabolic repertoire.</title>
        <authorList>
            <person name="Wilson M.C."/>
            <person name="Mori T."/>
            <person name="Ruckert C."/>
            <person name="Uria A.R."/>
            <person name="Helf M.J."/>
            <person name="Takada K."/>
            <person name="Gernert C."/>
            <person name="Steffens U.A."/>
            <person name="Heycke N."/>
            <person name="Schmitt S."/>
            <person name="Rinke C."/>
            <person name="Helfrich E.J."/>
            <person name="Brachmann A.O."/>
            <person name="Gurgui C."/>
            <person name="Wakimoto T."/>
            <person name="Kracht M."/>
            <person name="Crusemann M."/>
            <person name="Hentschel U."/>
            <person name="Abe I."/>
            <person name="Matsunaga S."/>
            <person name="Kalinowski J."/>
            <person name="Takeyama H."/>
            <person name="Piel J."/>
        </authorList>
    </citation>
    <scope>NUCLEOTIDE SEQUENCE [LARGE SCALE GENOMIC DNA]</scope>
    <source>
        <strain evidence="3">TSY1</strain>
    </source>
</reference>
<dbReference type="InterPro" id="IPR041489">
    <property type="entry name" value="PDZ_6"/>
</dbReference>